<organism evidence="4 5">
    <name type="scientific">Delitschia confertaspora ATCC 74209</name>
    <dbReference type="NCBI Taxonomy" id="1513339"/>
    <lineage>
        <taxon>Eukaryota</taxon>
        <taxon>Fungi</taxon>
        <taxon>Dikarya</taxon>
        <taxon>Ascomycota</taxon>
        <taxon>Pezizomycotina</taxon>
        <taxon>Dothideomycetes</taxon>
        <taxon>Pleosporomycetidae</taxon>
        <taxon>Pleosporales</taxon>
        <taxon>Delitschiaceae</taxon>
        <taxon>Delitschia</taxon>
    </lineage>
</organism>
<feature type="signal peptide" evidence="3">
    <location>
        <begin position="1"/>
        <end position="17"/>
    </location>
</feature>
<name>A0A9P4JEP7_9PLEO</name>
<feature type="compositionally biased region" description="Polar residues" evidence="1">
    <location>
        <begin position="336"/>
        <end position="349"/>
    </location>
</feature>
<proteinExistence type="predicted"/>
<dbReference type="AlphaFoldDB" id="A0A9P4JEP7"/>
<evidence type="ECO:0000313" key="4">
    <source>
        <dbReference type="EMBL" id="KAF2198018.1"/>
    </source>
</evidence>
<evidence type="ECO:0000256" key="3">
    <source>
        <dbReference type="SAM" id="SignalP"/>
    </source>
</evidence>
<accession>A0A9P4JEP7</accession>
<protein>
    <recommendedName>
        <fullName evidence="6">Integral membrane protein</fullName>
    </recommendedName>
</protein>
<evidence type="ECO:0008006" key="6">
    <source>
        <dbReference type="Google" id="ProtNLM"/>
    </source>
</evidence>
<gene>
    <name evidence="4" type="ORF">GQ43DRAFT_443736</name>
</gene>
<dbReference type="Proteomes" id="UP000799536">
    <property type="component" value="Unassembled WGS sequence"/>
</dbReference>
<evidence type="ECO:0000313" key="5">
    <source>
        <dbReference type="Proteomes" id="UP000799536"/>
    </source>
</evidence>
<feature type="compositionally biased region" description="Polar residues" evidence="1">
    <location>
        <begin position="379"/>
        <end position="393"/>
    </location>
</feature>
<feature type="region of interest" description="Disordered" evidence="1">
    <location>
        <begin position="192"/>
        <end position="222"/>
    </location>
</feature>
<feature type="transmembrane region" description="Helical" evidence="2">
    <location>
        <begin position="146"/>
        <end position="169"/>
    </location>
</feature>
<keyword evidence="3" id="KW-0732">Signal</keyword>
<feature type="region of interest" description="Disordered" evidence="1">
    <location>
        <begin position="334"/>
        <end position="416"/>
    </location>
</feature>
<feature type="region of interest" description="Disordered" evidence="1">
    <location>
        <begin position="108"/>
        <end position="135"/>
    </location>
</feature>
<comment type="caution">
    <text evidence="4">The sequence shown here is derived from an EMBL/GenBank/DDBJ whole genome shotgun (WGS) entry which is preliminary data.</text>
</comment>
<keyword evidence="2" id="KW-0472">Membrane</keyword>
<keyword evidence="2" id="KW-0812">Transmembrane</keyword>
<dbReference type="OrthoDB" id="5426355at2759"/>
<sequence length="416" mass="43978">MMKALFILPLVLGIALAESVIDYTKLPDCAHQCTVLQQAEANCVPPAAPVTEQAIYQSCLCQSGLLTSLYSSGALCQPFCPSAEDTNKISQYYTGLCKGPVVTPGAAAKPADTTSTSTAGTNTATAGAANGGTASKQKNDWFDTHWKWVVMVIIIGVAIIFFWVGGFFLRRHFHRKNEAKRANMAAVDAYVASSGPDTPASKKTTTTDGSIPSPMASYNGRPNYTSRNMAMDGGIGGIAPPRQRLRSRTNTLQSLTGGNGSRNSLPQPVVWGPHQHQAHTAQNGSPGSSIPPSPTSAIIPPNAVFRNRDASGSSQRFVQYKATPTGITVEPIYPRETSNTSFNANTSPVSPIGGEIPRPSTAGENRRVAGVRGAPALTGYNSDPQLRSRQSQGPGFFDAGTPNGASTPQKLRKQQE</sequence>
<reference evidence="4" key="1">
    <citation type="journal article" date="2020" name="Stud. Mycol.">
        <title>101 Dothideomycetes genomes: a test case for predicting lifestyles and emergence of pathogens.</title>
        <authorList>
            <person name="Haridas S."/>
            <person name="Albert R."/>
            <person name="Binder M."/>
            <person name="Bloem J."/>
            <person name="Labutti K."/>
            <person name="Salamov A."/>
            <person name="Andreopoulos B."/>
            <person name="Baker S."/>
            <person name="Barry K."/>
            <person name="Bills G."/>
            <person name="Bluhm B."/>
            <person name="Cannon C."/>
            <person name="Castanera R."/>
            <person name="Culley D."/>
            <person name="Daum C."/>
            <person name="Ezra D."/>
            <person name="Gonzalez J."/>
            <person name="Henrissat B."/>
            <person name="Kuo A."/>
            <person name="Liang C."/>
            <person name="Lipzen A."/>
            <person name="Lutzoni F."/>
            <person name="Magnuson J."/>
            <person name="Mondo S."/>
            <person name="Nolan M."/>
            <person name="Ohm R."/>
            <person name="Pangilinan J."/>
            <person name="Park H.-J."/>
            <person name="Ramirez L."/>
            <person name="Alfaro M."/>
            <person name="Sun H."/>
            <person name="Tritt A."/>
            <person name="Yoshinaga Y."/>
            <person name="Zwiers L.-H."/>
            <person name="Turgeon B."/>
            <person name="Goodwin S."/>
            <person name="Spatafora J."/>
            <person name="Crous P."/>
            <person name="Grigoriev I."/>
        </authorList>
    </citation>
    <scope>NUCLEOTIDE SEQUENCE</scope>
    <source>
        <strain evidence="4">ATCC 74209</strain>
    </source>
</reference>
<dbReference type="EMBL" id="ML994178">
    <property type="protein sequence ID" value="KAF2198018.1"/>
    <property type="molecule type" value="Genomic_DNA"/>
</dbReference>
<feature type="region of interest" description="Disordered" evidence="1">
    <location>
        <begin position="252"/>
        <end position="316"/>
    </location>
</feature>
<feature type="compositionally biased region" description="Polar residues" evidence="1">
    <location>
        <begin position="252"/>
        <end position="266"/>
    </location>
</feature>
<evidence type="ECO:0000256" key="2">
    <source>
        <dbReference type="SAM" id="Phobius"/>
    </source>
</evidence>
<feature type="compositionally biased region" description="Low complexity" evidence="1">
    <location>
        <begin position="113"/>
        <end position="135"/>
    </location>
</feature>
<keyword evidence="2" id="KW-1133">Transmembrane helix</keyword>
<feature type="chain" id="PRO_5040399512" description="Integral membrane protein" evidence="3">
    <location>
        <begin position="18"/>
        <end position="416"/>
    </location>
</feature>
<evidence type="ECO:0000256" key="1">
    <source>
        <dbReference type="SAM" id="MobiDB-lite"/>
    </source>
</evidence>
<keyword evidence="5" id="KW-1185">Reference proteome</keyword>
<feature type="compositionally biased region" description="Polar residues" evidence="1">
    <location>
        <begin position="201"/>
        <end position="210"/>
    </location>
</feature>